<dbReference type="STRING" id="1134406.ADN00_15140"/>
<dbReference type="InterPro" id="IPR013320">
    <property type="entry name" value="ConA-like_dom_sf"/>
</dbReference>
<dbReference type="SUPFAM" id="SSF49899">
    <property type="entry name" value="Concanavalin A-like lectins/glucanases"/>
    <property type="match status" value="1"/>
</dbReference>
<comment type="caution">
    <text evidence="3">The sequence shown here is derived from an EMBL/GenBank/DDBJ whole genome shotgun (WGS) entry which is preliminary data.</text>
</comment>
<dbReference type="EMBL" id="LGCL01000039">
    <property type="protein sequence ID" value="KPL72167.1"/>
    <property type="molecule type" value="Genomic_DNA"/>
</dbReference>
<keyword evidence="2" id="KW-0732">Signal</keyword>
<organism evidence="3 4">
    <name type="scientific">Ornatilinea apprima</name>
    <dbReference type="NCBI Taxonomy" id="1134406"/>
    <lineage>
        <taxon>Bacteria</taxon>
        <taxon>Bacillati</taxon>
        <taxon>Chloroflexota</taxon>
        <taxon>Anaerolineae</taxon>
        <taxon>Anaerolineales</taxon>
        <taxon>Anaerolineaceae</taxon>
        <taxon>Ornatilinea</taxon>
    </lineage>
</organism>
<dbReference type="AlphaFoldDB" id="A0A0P6XRA4"/>
<feature type="chain" id="PRO_5006133187" description="3-keto-disaccharide hydrolase domain-containing protein" evidence="2">
    <location>
        <begin position="27"/>
        <end position="283"/>
    </location>
</feature>
<keyword evidence="4" id="KW-1185">Reference proteome</keyword>
<proteinExistence type="predicted"/>
<dbReference type="Proteomes" id="UP000050417">
    <property type="component" value="Unassembled WGS sequence"/>
</dbReference>
<sequence>MRKTFGLSITLCVFLLAGCNLPTRQAAPDADQIATSVALTLTAQPVELLIATPTIPTIQMATSQPTEPTATIAPQASATPTLTATLPAGDPRQDRGTPTWQRNMDDGKSFGLEEAYDDGNTRFEVSNGVMSVSSNSSNGFRGWRLSNPKPQNMYLEGIFRTNTCSGGDTYGLVFRAADYTSGYGYYAGFTCDGKYMLSRWTSSGTSTIISATQSDLILSGSNQTNRLGILADGKNISLYANGKLLETVTDSGISDGGHIGPFISAFSGGFSYALDEIVYWDLR</sequence>
<dbReference type="OrthoDB" id="163819at2"/>
<dbReference type="RefSeq" id="WP_075063877.1">
    <property type="nucleotide sequence ID" value="NZ_LGCL01000039.1"/>
</dbReference>
<dbReference type="PROSITE" id="PS51257">
    <property type="entry name" value="PROKAR_LIPOPROTEIN"/>
    <property type="match status" value="1"/>
</dbReference>
<evidence type="ECO:0000256" key="2">
    <source>
        <dbReference type="SAM" id="SignalP"/>
    </source>
</evidence>
<protein>
    <recommendedName>
        <fullName evidence="5">3-keto-disaccharide hydrolase domain-containing protein</fullName>
    </recommendedName>
</protein>
<gene>
    <name evidence="3" type="ORF">ADN00_15140</name>
</gene>
<reference evidence="3 4" key="1">
    <citation type="submission" date="2015-07" db="EMBL/GenBank/DDBJ databases">
        <title>Genome sequence of Ornatilinea apprima DSM 23815.</title>
        <authorList>
            <person name="Hemp J."/>
            <person name="Ward L.M."/>
            <person name="Pace L.A."/>
            <person name="Fischer W.W."/>
        </authorList>
    </citation>
    <scope>NUCLEOTIDE SEQUENCE [LARGE SCALE GENOMIC DNA]</scope>
    <source>
        <strain evidence="3 4">P3M-1</strain>
    </source>
</reference>
<evidence type="ECO:0000313" key="3">
    <source>
        <dbReference type="EMBL" id="KPL72167.1"/>
    </source>
</evidence>
<evidence type="ECO:0000256" key="1">
    <source>
        <dbReference type="SAM" id="MobiDB-lite"/>
    </source>
</evidence>
<name>A0A0P6XRA4_9CHLR</name>
<dbReference type="Gene3D" id="2.60.120.560">
    <property type="entry name" value="Exo-inulinase, domain 1"/>
    <property type="match status" value="1"/>
</dbReference>
<feature type="signal peptide" evidence="2">
    <location>
        <begin position="1"/>
        <end position="26"/>
    </location>
</feature>
<feature type="compositionally biased region" description="Low complexity" evidence="1">
    <location>
        <begin position="79"/>
        <end position="88"/>
    </location>
</feature>
<evidence type="ECO:0000313" key="4">
    <source>
        <dbReference type="Proteomes" id="UP000050417"/>
    </source>
</evidence>
<feature type="region of interest" description="Disordered" evidence="1">
    <location>
        <begin position="79"/>
        <end position="106"/>
    </location>
</feature>
<evidence type="ECO:0008006" key="5">
    <source>
        <dbReference type="Google" id="ProtNLM"/>
    </source>
</evidence>
<accession>A0A0P6XRA4</accession>